<dbReference type="Proteomes" id="UP000054477">
    <property type="component" value="Unassembled WGS sequence"/>
</dbReference>
<dbReference type="PANTHER" id="PTHR33104:SF2">
    <property type="entry name" value="CXC3 LIKE CYSTEINE CLUSTER DOMAIN-CONTAINING PROTEIN"/>
    <property type="match status" value="1"/>
</dbReference>
<evidence type="ECO:0000256" key="1">
    <source>
        <dbReference type="SAM" id="Phobius"/>
    </source>
</evidence>
<sequence length="534" mass="60989">DWKDAPQELKFLYLLIVVLDANFRLKNLMRSSVARDPGLHTGLAYFPDDEPYRKHILKYASQKDISTCSGFKTLAHAETKFSGGMRSTGVGMCICARHEFVRANGVGDLQKGERFCNMDYILLCALAPIALLSIFVSYDIACQFKLKFHQRMAQLPKDVHIPDNVSVDWGIPKCHCPMHKVPCQAPHSLNLKPGVGRTDGEGIERSWAEMNLVANSTKEMGPGSRHDTLDDHFGHHNWRKKVRLGVSLHTRLLLGIPEQKRQQKIFEDFSASLQDQVFVPKWTKMVEEWEKDPLKSNPYMSVVATASQDDVKRQLLLEEKESLKAGIPQIHDTGPTSFITMGLLVEDSQRRIAWDARAEEELTLSQSNDIHRRRLLLHRQLKQFRNLQAVYMPAASLMIAQYDEAQKALPVEERARDEVEYHLLWLPSALPDDHRLHNCRANLVAIETKLRQAQCYDTLEKIRSLQRGRLSFIGFRNRNIRGQNPNTRASETIARVEMKCMALAISSSEHGMSHPAVPGRKKWGNMSWPIQLYL</sequence>
<keyword evidence="1" id="KW-1133">Transmembrane helix</keyword>
<gene>
    <name evidence="2" type="ORF">K443DRAFT_124500</name>
</gene>
<feature type="transmembrane region" description="Helical" evidence="1">
    <location>
        <begin position="120"/>
        <end position="138"/>
    </location>
</feature>
<keyword evidence="1" id="KW-0812">Transmembrane</keyword>
<accession>A0A0C9WV57</accession>
<dbReference type="EMBL" id="KN838726">
    <property type="protein sequence ID" value="KIJ96305.1"/>
    <property type="molecule type" value="Genomic_DNA"/>
</dbReference>
<name>A0A0C9WV57_9AGAR</name>
<keyword evidence="3" id="KW-1185">Reference proteome</keyword>
<reference evidence="2 3" key="1">
    <citation type="submission" date="2014-04" db="EMBL/GenBank/DDBJ databases">
        <authorList>
            <consortium name="DOE Joint Genome Institute"/>
            <person name="Kuo A."/>
            <person name="Kohler A."/>
            <person name="Nagy L.G."/>
            <person name="Floudas D."/>
            <person name="Copeland A."/>
            <person name="Barry K.W."/>
            <person name="Cichocki N."/>
            <person name="Veneault-Fourrey C."/>
            <person name="LaButti K."/>
            <person name="Lindquist E.A."/>
            <person name="Lipzen A."/>
            <person name="Lundell T."/>
            <person name="Morin E."/>
            <person name="Murat C."/>
            <person name="Sun H."/>
            <person name="Tunlid A."/>
            <person name="Henrissat B."/>
            <person name="Grigoriev I.V."/>
            <person name="Hibbett D.S."/>
            <person name="Martin F."/>
            <person name="Nordberg H.P."/>
            <person name="Cantor M.N."/>
            <person name="Hua S.X."/>
        </authorList>
    </citation>
    <scope>NUCLEOTIDE SEQUENCE [LARGE SCALE GENOMIC DNA]</scope>
    <source>
        <strain evidence="2 3">LaAM-08-1</strain>
    </source>
</reference>
<protein>
    <recommendedName>
        <fullName evidence="4">CxC2-like cysteine cluster KDZ transposase-associated domain-containing protein</fullName>
    </recommendedName>
</protein>
<dbReference type="AlphaFoldDB" id="A0A0C9WV57"/>
<dbReference type="STRING" id="1095629.A0A0C9WV57"/>
<dbReference type="InterPro" id="IPR040521">
    <property type="entry name" value="KDZ"/>
</dbReference>
<dbReference type="Pfam" id="PF18758">
    <property type="entry name" value="KDZ"/>
    <property type="match status" value="1"/>
</dbReference>
<organism evidence="2 3">
    <name type="scientific">Laccaria amethystina LaAM-08-1</name>
    <dbReference type="NCBI Taxonomy" id="1095629"/>
    <lineage>
        <taxon>Eukaryota</taxon>
        <taxon>Fungi</taxon>
        <taxon>Dikarya</taxon>
        <taxon>Basidiomycota</taxon>
        <taxon>Agaricomycotina</taxon>
        <taxon>Agaricomycetes</taxon>
        <taxon>Agaricomycetidae</taxon>
        <taxon>Agaricales</taxon>
        <taxon>Agaricineae</taxon>
        <taxon>Hydnangiaceae</taxon>
        <taxon>Laccaria</taxon>
    </lineage>
</organism>
<reference evidence="3" key="2">
    <citation type="submission" date="2015-01" db="EMBL/GenBank/DDBJ databases">
        <title>Evolutionary Origins and Diversification of the Mycorrhizal Mutualists.</title>
        <authorList>
            <consortium name="DOE Joint Genome Institute"/>
            <consortium name="Mycorrhizal Genomics Consortium"/>
            <person name="Kohler A."/>
            <person name="Kuo A."/>
            <person name="Nagy L.G."/>
            <person name="Floudas D."/>
            <person name="Copeland A."/>
            <person name="Barry K.W."/>
            <person name="Cichocki N."/>
            <person name="Veneault-Fourrey C."/>
            <person name="LaButti K."/>
            <person name="Lindquist E.A."/>
            <person name="Lipzen A."/>
            <person name="Lundell T."/>
            <person name="Morin E."/>
            <person name="Murat C."/>
            <person name="Riley R."/>
            <person name="Ohm R."/>
            <person name="Sun H."/>
            <person name="Tunlid A."/>
            <person name="Henrissat B."/>
            <person name="Grigoriev I.V."/>
            <person name="Hibbett D.S."/>
            <person name="Martin F."/>
        </authorList>
    </citation>
    <scope>NUCLEOTIDE SEQUENCE [LARGE SCALE GENOMIC DNA]</scope>
    <source>
        <strain evidence="3">LaAM-08-1</strain>
    </source>
</reference>
<proteinExistence type="predicted"/>
<dbReference type="OrthoDB" id="3214502at2759"/>
<evidence type="ECO:0000313" key="3">
    <source>
        <dbReference type="Proteomes" id="UP000054477"/>
    </source>
</evidence>
<dbReference type="HOGENOM" id="CLU_003703_13_3_1"/>
<evidence type="ECO:0008006" key="4">
    <source>
        <dbReference type="Google" id="ProtNLM"/>
    </source>
</evidence>
<feature type="non-terminal residue" evidence="2">
    <location>
        <position position="534"/>
    </location>
</feature>
<dbReference type="PANTHER" id="PTHR33104">
    <property type="entry name" value="SI:DKEY-29D5.2"/>
    <property type="match status" value="1"/>
</dbReference>
<keyword evidence="1" id="KW-0472">Membrane</keyword>
<evidence type="ECO:0000313" key="2">
    <source>
        <dbReference type="EMBL" id="KIJ96305.1"/>
    </source>
</evidence>